<dbReference type="Gene3D" id="3.40.50.1110">
    <property type="entry name" value="SGNH hydrolase"/>
    <property type="match status" value="3"/>
</dbReference>
<protein>
    <submittedName>
        <fullName evidence="3">GDSL esterase/lipase</fullName>
    </submittedName>
</protein>
<gene>
    <name evidence="3" type="ORF">Sango_1395700</name>
</gene>
<keyword evidence="2" id="KW-0325">Glycoprotein</keyword>
<organism evidence="3 4">
    <name type="scientific">Sesamum angolense</name>
    <dbReference type="NCBI Taxonomy" id="2727404"/>
    <lineage>
        <taxon>Eukaryota</taxon>
        <taxon>Viridiplantae</taxon>
        <taxon>Streptophyta</taxon>
        <taxon>Embryophyta</taxon>
        <taxon>Tracheophyta</taxon>
        <taxon>Spermatophyta</taxon>
        <taxon>Magnoliopsida</taxon>
        <taxon>eudicotyledons</taxon>
        <taxon>Gunneridae</taxon>
        <taxon>Pentapetalae</taxon>
        <taxon>asterids</taxon>
        <taxon>lamiids</taxon>
        <taxon>Lamiales</taxon>
        <taxon>Pedaliaceae</taxon>
        <taxon>Sesamum</taxon>
    </lineage>
</organism>
<keyword evidence="4" id="KW-1185">Reference proteome</keyword>
<comment type="caution">
    <text evidence="3">The sequence shown here is derived from an EMBL/GenBank/DDBJ whole genome shotgun (WGS) entry which is preliminary data.</text>
</comment>
<sequence length="459" mass="51570">MGCFPGFLTKYKRTSTQKDYDPRTGCLNWLNEFSIHHNELLQKELARIRHLHPHTAIIYGDYYNAVMRFYLFPHQFGFAKEWTLRACCGGGGPYNFNGSALCGSVPRATCCENPSVYVDWDGVHYTEAAHKWIAQGLLEGSYTHPHIKTICPSLSVQYYEYTELSFHGVGFLIALNMNQKPNLIAKRAPPYSSVVRGLRDGMKPARVPDTFYICCFHVPLVKKEIRGLASGCFDSIISFGDSLADTGNLIQLSPPNNPPLCGRPPYGRTFFRRSTGRASDGRLVIDFIAESLGLPLVEPYATWKITAEKDWSSTKGVNFAVGGATALDPMFFDKRGIQNLATNASLGIQLDWFKQFLARIPGTKTKELIKLGAKTMLVPGDLAIGCIPLYLTQYRTSSTEKDYDPRTGCLNWLNELAMYHNELLQKELSRIRSFILVFPSSTETITMPPFAFITPRPIR</sequence>
<dbReference type="InterPro" id="IPR001087">
    <property type="entry name" value="GDSL"/>
</dbReference>
<evidence type="ECO:0000256" key="2">
    <source>
        <dbReference type="ARBA" id="ARBA00023180"/>
    </source>
</evidence>
<dbReference type="PANTHER" id="PTHR22835:SF683">
    <property type="entry name" value="OS05G0506800 PROTEIN"/>
    <property type="match status" value="1"/>
</dbReference>
<evidence type="ECO:0000256" key="1">
    <source>
        <dbReference type="ARBA" id="ARBA00008668"/>
    </source>
</evidence>
<dbReference type="EMBL" id="JACGWL010000007">
    <property type="protein sequence ID" value="KAK4399202.1"/>
    <property type="molecule type" value="Genomic_DNA"/>
</dbReference>
<dbReference type="GO" id="GO:0016788">
    <property type="term" value="F:hydrolase activity, acting on ester bonds"/>
    <property type="evidence" value="ECO:0007669"/>
    <property type="project" value="InterPro"/>
</dbReference>
<comment type="similarity">
    <text evidence="1">Belongs to the 'GDSL' lipolytic enzyme family.</text>
</comment>
<dbReference type="Pfam" id="PF00657">
    <property type="entry name" value="Lipase_GDSL"/>
    <property type="match status" value="2"/>
</dbReference>
<evidence type="ECO:0000313" key="4">
    <source>
        <dbReference type="Proteomes" id="UP001289374"/>
    </source>
</evidence>
<dbReference type="AlphaFoldDB" id="A0AAE1WTA5"/>
<dbReference type="PANTHER" id="PTHR22835">
    <property type="entry name" value="ZINC FINGER FYVE DOMAIN CONTAINING PROTEIN"/>
    <property type="match status" value="1"/>
</dbReference>
<proteinExistence type="inferred from homology"/>
<evidence type="ECO:0000313" key="3">
    <source>
        <dbReference type="EMBL" id="KAK4399202.1"/>
    </source>
</evidence>
<reference evidence="3" key="2">
    <citation type="journal article" date="2024" name="Plant">
        <title>Genomic evolution and insights into agronomic trait innovations of Sesamum species.</title>
        <authorList>
            <person name="Miao H."/>
            <person name="Wang L."/>
            <person name="Qu L."/>
            <person name="Liu H."/>
            <person name="Sun Y."/>
            <person name="Le M."/>
            <person name="Wang Q."/>
            <person name="Wei S."/>
            <person name="Zheng Y."/>
            <person name="Lin W."/>
            <person name="Duan Y."/>
            <person name="Cao H."/>
            <person name="Xiong S."/>
            <person name="Wang X."/>
            <person name="Wei L."/>
            <person name="Li C."/>
            <person name="Ma Q."/>
            <person name="Ju M."/>
            <person name="Zhao R."/>
            <person name="Li G."/>
            <person name="Mu C."/>
            <person name="Tian Q."/>
            <person name="Mei H."/>
            <person name="Zhang T."/>
            <person name="Gao T."/>
            <person name="Zhang H."/>
        </authorList>
    </citation>
    <scope>NUCLEOTIDE SEQUENCE</scope>
    <source>
        <strain evidence="3">K16</strain>
    </source>
</reference>
<dbReference type="Proteomes" id="UP001289374">
    <property type="component" value="Unassembled WGS sequence"/>
</dbReference>
<dbReference type="InterPro" id="IPR036514">
    <property type="entry name" value="SGNH_hydro_sf"/>
</dbReference>
<name>A0AAE1WTA5_9LAMI</name>
<accession>A0AAE1WTA5</accession>
<reference evidence="3" key="1">
    <citation type="submission" date="2020-06" db="EMBL/GenBank/DDBJ databases">
        <authorList>
            <person name="Li T."/>
            <person name="Hu X."/>
            <person name="Zhang T."/>
            <person name="Song X."/>
            <person name="Zhang H."/>
            <person name="Dai N."/>
            <person name="Sheng W."/>
            <person name="Hou X."/>
            <person name="Wei L."/>
        </authorList>
    </citation>
    <scope>NUCLEOTIDE SEQUENCE</scope>
    <source>
        <strain evidence="3">K16</strain>
        <tissue evidence="3">Leaf</tissue>
    </source>
</reference>